<feature type="transmembrane region" description="Helical" evidence="1">
    <location>
        <begin position="87"/>
        <end position="106"/>
    </location>
</feature>
<evidence type="ECO:0000313" key="4">
    <source>
        <dbReference type="Proteomes" id="UP000295341"/>
    </source>
</evidence>
<dbReference type="GO" id="GO:0016209">
    <property type="term" value="F:antioxidant activity"/>
    <property type="evidence" value="ECO:0007669"/>
    <property type="project" value="InterPro"/>
</dbReference>
<proteinExistence type="predicted"/>
<comment type="caution">
    <text evidence="3">The sequence shown here is derived from an EMBL/GenBank/DDBJ whole genome shotgun (WGS) entry which is preliminary data.</text>
</comment>
<dbReference type="OrthoDB" id="9809746at2"/>
<evidence type="ECO:0000256" key="1">
    <source>
        <dbReference type="SAM" id="Phobius"/>
    </source>
</evidence>
<dbReference type="SUPFAM" id="SSF52833">
    <property type="entry name" value="Thioredoxin-like"/>
    <property type="match status" value="1"/>
</dbReference>
<dbReference type="EMBL" id="SOBT01000010">
    <property type="protein sequence ID" value="TDU26636.1"/>
    <property type="molecule type" value="Genomic_DNA"/>
</dbReference>
<feature type="transmembrane region" description="Helical" evidence="1">
    <location>
        <begin position="31"/>
        <end position="49"/>
    </location>
</feature>
<dbReference type="GO" id="GO:0016491">
    <property type="term" value="F:oxidoreductase activity"/>
    <property type="evidence" value="ECO:0007669"/>
    <property type="project" value="InterPro"/>
</dbReference>
<accession>A0A4S3K729</accession>
<evidence type="ECO:0000259" key="2">
    <source>
        <dbReference type="PROSITE" id="PS51352"/>
    </source>
</evidence>
<keyword evidence="1" id="KW-1133">Transmembrane helix</keyword>
<name>A0A4S3K729_9GAMM</name>
<keyword evidence="1" id="KW-0472">Membrane</keyword>
<sequence>MLKSIYVSAFITMGVVGLVFSGVQIAHAGLASPWLGTAIACAGPVLFFVRAYTLPIARTSANMPLILVAGVIGTGIAIYLGSALLSAPALVAAGVGIAGSLLYIFWYSRFAPAEKVVLSTGVMLPAFELTEDGKRISSTQLTAKPALWMFYRGNWCPLCVAQIKEVAAQYRELAARGVEVILISPQPQSHTAALASKVDAPMRFMTDVDNAAAATLGVLEKNGLPAGMQVLGYDSDVPRPTVFITAAGGRLIYCDLSENYRVRPEPSEFLAVLDRQPVAAA</sequence>
<gene>
    <name evidence="3" type="ORF">DFR24_3665</name>
</gene>
<dbReference type="InterPro" id="IPR013766">
    <property type="entry name" value="Thioredoxin_domain"/>
</dbReference>
<evidence type="ECO:0000313" key="3">
    <source>
        <dbReference type="EMBL" id="TDU26636.1"/>
    </source>
</evidence>
<feature type="transmembrane region" description="Helical" evidence="1">
    <location>
        <begin position="5"/>
        <end position="25"/>
    </location>
</feature>
<keyword evidence="1" id="KW-0812">Transmembrane</keyword>
<feature type="domain" description="Thioredoxin" evidence="2">
    <location>
        <begin position="118"/>
        <end position="278"/>
    </location>
</feature>
<dbReference type="PROSITE" id="PS51352">
    <property type="entry name" value="THIOREDOXIN_2"/>
    <property type="match status" value="1"/>
</dbReference>
<keyword evidence="4" id="KW-1185">Reference proteome</keyword>
<dbReference type="InterPro" id="IPR000866">
    <property type="entry name" value="AhpC/TSA"/>
</dbReference>
<reference evidence="3 4" key="1">
    <citation type="submission" date="2019-03" db="EMBL/GenBank/DDBJ databases">
        <title>Genomic Encyclopedia of Type Strains, Phase IV (KMG-IV): sequencing the most valuable type-strain genomes for metagenomic binning, comparative biology and taxonomic classification.</title>
        <authorList>
            <person name="Goeker M."/>
        </authorList>
    </citation>
    <scope>NUCLEOTIDE SEQUENCE [LARGE SCALE GENOMIC DNA]</scope>
    <source>
        <strain evidence="3 4">DSM 26377</strain>
    </source>
</reference>
<dbReference type="RefSeq" id="WP_133882822.1">
    <property type="nucleotide sequence ID" value="NZ_MWIN01000007.1"/>
</dbReference>
<dbReference type="Pfam" id="PF00578">
    <property type="entry name" value="AhpC-TSA"/>
    <property type="match status" value="1"/>
</dbReference>
<protein>
    <submittedName>
        <fullName evidence="3">Peroxiredoxin</fullName>
    </submittedName>
</protein>
<dbReference type="Gene3D" id="3.40.30.10">
    <property type="entry name" value="Glutaredoxin"/>
    <property type="match status" value="1"/>
</dbReference>
<dbReference type="InterPro" id="IPR036249">
    <property type="entry name" value="Thioredoxin-like_sf"/>
</dbReference>
<feature type="transmembrane region" description="Helical" evidence="1">
    <location>
        <begin position="61"/>
        <end position="81"/>
    </location>
</feature>
<dbReference type="Proteomes" id="UP000295341">
    <property type="component" value="Unassembled WGS sequence"/>
</dbReference>
<organism evidence="3 4">
    <name type="scientific">Panacagrimonas perspica</name>
    <dbReference type="NCBI Taxonomy" id="381431"/>
    <lineage>
        <taxon>Bacteria</taxon>
        <taxon>Pseudomonadati</taxon>
        <taxon>Pseudomonadota</taxon>
        <taxon>Gammaproteobacteria</taxon>
        <taxon>Nevskiales</taxon>
        <taxon>Nevskiaceae</taxon>
        <taxon>Panacagrimonas</taxon>
    </lineage>
</organism>
<dbReference type="AlphaFoldDB" id="A0A4S3K729"/>